<dbReference type="InterPro" id="IPR029068">
    <property type="entry name" value="Glyas_Bleomycin-R_OHBP_Dase"/>
</dbReference>
<name>A0ABP9LB85_9GAMM</name>
<accession>A0ABP9LB85</accession>
<dbReference type="Gene3D" id="3.10.180.10">
    <property type="entry name" value="2,3-Dihydroxybiphenyl 1,2-Dioxygenase, domain 1"/>
    <property type="match status" value="1"/>
</dbReference>
<gene>
    <name evidence="2" type="ORF">GCM10025759_16370</name>
</gene>
<evidence type="ECO:0000313" key="2">
    <source>
        <dbReference type="EMBL" id="GAA5074272.1"/>
    </source>
</evidence>
<keyword evidence="3" id="KW-1185">Reference proteome</keyword>
<organism evidence="2 3">
    <name type="scientific">Lysobacter panacisoli</name>
    <dbReference type="NCBI Taxonomy" id="1255263"/>
    <lineage>
        <taxon>Bacteria</taxon>
        <taxon>Pseudomonadati</taxon>
        <taxon>Pseudomonadota</taxon>
        <taxon>Gammaproteobacteria</taxon>
        <taxon>Lysobacterales</taxon>
        <taxon>Lysobacteraceae</taxon>
        <taxon>Lysobacter</taxon>
    </lineage>
</organism>
<protein>
    <submittedName>
        <fullName evidence="2">VOC family protein</fullName>
    </submittedName>
</protein>
<dbReference type="Proteomes" id="UP001501083">
    <property type="component" value="Unassembled WGS sequence"/>
</dbReference>
<dbReference type="InterPro" id="IPR004360">
    <property type="entry name" value="Glyas_Fos-R_dOase_dom"/>
</dbReference>
<evidence type="ECO:0000313" key="3">
    <source>
        <dbReference type="Proteomes" id="UP001501083"/>
    </source>
</evidence>
<reference evidence="3" key="1">
    <citation type="journal article" date="2019" name="Int. J. Syst. Evol. Microbiol.">
        <title>The Global Catalogue of Microorganisms (GCM) 10K type strain sequencing project: providing services to taxonomists for standard genome sequencing and annotation.</title>
        <authorList>
            <consortium name="The Broad Institute Genomics Platform"/>
            <consortium name="The Broad Institute Genome Sequencing Center for Infectious Disease"/>
            <person name="Wu L."/>
            <person name="Ma J."/>
        </authorList>
    </citation>
    <scope>NUCLEOTIDE SEQUENCE [LARGE SCALE GENOMIC DNA]</scope>
    <source>
        <strain evidence="3">JCM 19212</strain>
    </source>
</reference>
<comment type="caution">
    <text evidence="2">The sequence shown here is derived from an EMBL/GenBank/DDBJ whole genome shotgun (WGS) entry which is preliminary data.</text>
</comment>
<feature type="domain" description="VOC" evidence="1">
    <location>
        <begin position="4"/>
        <end position="119"/>
    </location>
</feature>
<evidence type="ECO:0000259" key="1">
    <source>
        <dbReference type="PROSITE" id="PS51819"/>
    </source>
</evidence>
<dbReference type="PROSITE" id="PS51819">
    <property type="entry name" value="VOC"/>
    <property type="match status" value="1"/>
</dbReference>
<dbReference type="InterPro" id="IPR037523">
    <property type="entry name" value="VOC_core"/>
</dbReference>
<dbReference type="RefSeq" id="WP_158986242.1">
    <property type="nucleotide sequence ID" value="NZ_BAABKY010000002.1"/>
</dbReference>
<dbReference type="EMBL" id="BAABKY010000002">
    <property type="protein sequence ID" value="GAA5074272.1"/>
    <property type="molecule type" value="Genomic_DNA"/>
</dbReference>
<dbReference type="Pfam" id="PF00903">
    <property type="entry name" value="Glyoxalase"/>
    <property type="match status" value="1"/>
</dbReference>
<dbReference type="SUPFAM" id="SSF54593">
    <property type="entry name" value="Glyoxalase/Bleomycin resistance protein/Dihydroxybiphenyl dioxygenase"/>
    <property type="match status" value="1"/>
</dbReference>
<sequence length="123" mass="13354">MIRKVAFTMYPVKDVARARGFYEDTLGLKPGSVGNQGEQYWVEYDLPEGGCLALTNFIPDQPSEAAGGTVALEVEDLGRLIADLKSKGVVFRSDVIDSPVCHMAVCLDTEGNSLLLHQLKPKA</sequence>
<proteinExistence type="predicted"/>